<gene>
    <name evidence="1" type="ORF">V6N11_026097</name>
</gene>
<protein>
    <submittedName>
        <fullName evidence="1">Uncharacterized protein</fullName>
    </submittedName>
</protein>
<evidence type="ECO:0000313" key="1">
    <source>
        <dbReference type="EMBL" id="KAK9028965.1"/>
    </source>
</evidence>
<organism evidence="1 2">
    <name type="scientific">Hibiscus sabdariffa</name>
    <name type="common">roselle</name>
    <dbReference type="NCBI Taxonomy" id="183260"/>
    <lineage>
        <taxon>Eukaryota</taxon>
        <taxon>Viridiplantae</taxon>
        <taxon>Streptophyta</taxon>
        <taxon>Embryophyta</taxon>
        <taxon>Tracheophyta</taxon>
        <taxon>Spermatophyta</taxon>
        <taxon>Magnoliopsida</taxon>
        <taxon>eudicotyledons</taxon>
        <taxon>Gunneridae</taxon>
        <taxon>Pentapetalae</taxon>
        <taxon>rosids</taxon>
        <taxon>malvids</taxon>
        <taxon>Malvales</taxon>
        <taxon>Malvaceae</taxon>
        <taxon>Malvoideae</taxon>
        <taxon>Hibiscus</taxon>
    </lineage>
</organism>
<proteinExistence type="predicted"/>
<dbReference type="Proteomes" id="UP001396334">
    <property type="component" value="Unassembled WGS sequence"/>
</dbReference>
<keyword evidence="2" id="KW-1185">Reference proteome</keyword>
<comment type="caution">
    <text evidence="1">The sequence shown here is derived from an EMBL/GenBank/DDBJ whole genome shotgun (WGS) entry which is preliminary data.</text>
</comment>
<dbReference type="EMBL" id="JBBPBN010000011">
    <property type="protein sequence ID" value="KAK9028965.1"/>
    <property type="molecule type" value="Genomic_DNA"/>
</dbReference>
<evidence type="ECO:0000313" key="2">
    <source>
        <dbReference type="Proteomes" id="UP001396334"/>
    </source>
</evidence>
<sequence length="126" mass="14451">MVRGPRGLGGTLSLHFPLPIICNLVRVVNHTYHMHPDDVQYKTPPPLFTYEVNVGKRRWGWGLKNCWNGRRQHIRGVDLSDKMAQSFIIIHVLSFSPTSMKAEWRCGISDSTSILISKPKEEDKPR</sequence>
<reference evidence="1 2" key="1">
    <citation type="journal article" date="2024" name="G3 (Bethesda)">
        <title>Genome assembly of Hibiscus sabdariffa L. provides insights into metabolisms of medicinal natural products.</title>
        <authorList>
            <person name="Kim T."/>
        </authorList>
    </citation>
    <scope>NUCLEOTIDE SEQUENCE [LARGE SCALE GENOMIC DNA]</scope>
    <source>
        <strain evidence="1">TK-2024</strain>
        <tissue evidence="1">Old leaves</tissue>
    </source>
</reference>
<name>A0ABR2SUN3_9ROSI</name>
<accession>A0ABR2SUN3</accession>